<dbReference type="GeneTree" id="ENSGT00390000014909"/>
<name>A0A8C9NPJ4_SERCA</name>
<feature type="region of interest" description="Disordered" evidence="1">
    <location>
        <begin position="145"/>
        <end position="172"/>
    </location>
</feature>
<reference evidence="2" key="2">
    <citation type="submission" date="2025-09" db="UniProtKB">
        <authorList>
            <consortium name="Ensembl"/>
        </authorList>
    </citation>
    <scope>IDENTIFICATION</scope>
</reference>
<keyword evidence="3" id="KW-1185">Reference proteome</keyword>
<protein>
    <submittedName>
        <fullName evidence="2">Uncharacterized protein</fullName>
    </submittedName>
</protein>
<organism evidence="2 3">
    <name type="scientific">Serinus canaria</name>
    <name type="common">Island canary</name>
    <name type="synonym">Fringilla canaria</name>
    <dbReference type="NCBI Taxonomy" id="9135"/>
    <lineage>
        <taxon>Eukaryota</taxon>
        <taxon>Metazoa</taxon>
        <taxon>Chordata</taxon>
        <taxon>Craniata</taxon>
        <taxon>Vertebrata</taxon>
        <taxon>Euteleostomi</taxon>
        <taxon>Archelosauria</taxon>
        <taxon>Archosauria</taxon>
        <taxon>Dinosauria</taxon>
        <taxon>Saurischia</taxon>
        <taxon>Theropoda</taxon>
        <taxon>Coelurosauria</taxon>
        <taxon>Aves</taxon>
        <taxon>Neognathae</taxon>
        <taxon>Neoaves</taxon>
        <taxon>Telluraves</taxon>
        <taxon>Australaves</taxon>
        <taxon>Passeriformes</taxon>
        <taxon>Passeroidea</taxon>
        <taxon>Fringillidae</taxon>
        <taxon>Carduelinae</taxon>
        <taxon>Serinus</taxon>
    </lineage>
</organism>
<dbReference type="Ensembl" id="ENSSCAT00000024523.1">
    <property type="protein sequence ID" value="ENSSCAP00000022004.1"/>
    <property type="gene ID" value="ENSSCAG00000015821.1"/>
</dbReference>
<accession>A0A8C9NPJ4</accession>
<dbReference type="Proteomes" id="UP000694409">
    <property type="component" value="Unassembled WGS sequence"/>
</dbReference>
<evidence type="ECO:0000256" key="1">
    <source>
        <dbReference type="SAM" id="MobiDB-lite"/>
    </source>
</evidence>
<reference evidence="2" key="1">
    <citation type="submission" date="2025-08" db="UniProtKB">
        <authorList>
            <consortium name="Ensembl"/>
        </authorList>
    </citation>
    <scope>IDENTIFICATION</scope>
</reference>
<proteinExistence type="predicted"/>
<evidence type="ECO:0000313" key="2">
    <source>
        <dbReference type="Ensembl" id="ENSSCAP00000022004.1"/>
    </source>
</evidence>
<dbReference type="AlphaFoldDB" id="A0A8C9NPJ4"/>
<evidence type="ECO:0000313" key="3">
    <source>
        <dbReference type="Proteomes" id="UP000694409"/>
    </source>
</evidence>
<sequence length="205" mass="22884">MWGHRGSRGFGVGVQSQLCSRPPSCYMYLYVNTTALELEQNLTRLQELRERVRNGTGETGAPRHPWHLTILEALLPGTPKSPSPHALGSTGAPQKLHQRSPCRFLRRKFFLFRRSALMTLIALRNLALGRPAPERLAQEVAFASWRGEEEEPHSHPGSSIPSPPHPSSPKSFPHSHCPRAHCCLVLHFPHTFSPSLLPHPLSLTP</sequence>